<dbReference type="Proteomes" id="UP000663722">
    <property type="component" value="Chromosome"/>
</dbReference>
<evidence type="ECO:0000313" key="2">
    <source>
        <dbReference type="Proteomes" id="UP000663722"/>
    </source>
</evidence>
<name>A0A975BLM1_9BACT</name>
<dbReference type="AlphaFoldDB" id="A0A975BLM1"/>
<accession>A0A975BLM1</accession>
<gene>
    <name evidence="1" type="ORF">dnm_035760</name>
</gene>
<protein>
    <submittedName>
        <fullName evidence="1">Uncharacterized protein</fullName>
    </submittedName>
</protein>
<sequence>MGVSNFVRRPGPEPLFRLCSPHGHKSLRNLEKLVIFRPILKIACWTKCKNRAMTTGTSP</sequence>
<evidence type="ECO:0000313" key="1">
    <source>
        <dbReference type="EMBL" id="QTA87542.1"/>
    </source>
</evidence>
<proteinExistence type="predicted"/>
<dbReference type="KEGG" id="dmm:dnm_035760"/>
<organism evidence="1 2">
    <name type="scientific">Desulfonema magnum</name>
    <dbReference type="NCBI Taxonomy" id="45655"/>
    <lineage>
        <taxon>Bacteria</taxon>
        <taxon>Pseudomonadati</taxon>
        <taxon>Thermodesulfobacteriota</taxon>
        <taxon>Desulfobacteria</taxon>
        <taxon>Desulfobacterales</taxon>
        <taxon>Desulfococcaceae</taxon>
        <taxon>Desulfonema</taxon>
    </lineage>
</organism>
<dbReference type="EMBL" id="CP061800">
    <property type="protein sequence ID" value="QTA87542.1"/>
    <property type="molecule type" value="Genomic_DNA"/>
</dbReference>
<reference evidence="1" key="1">
    <citation type="journal article" date="2021" name="Microb. Physiol.">
        <title>Proteogenomic Insights into the Physiology of Marine, Sulfate-Reducing, Filamentous Desulfonema limicola and Desulfonema magnum.</title>
        <authorList>
            <person name="Schnaars V."/>
            <person name="Wohlbrand L."/>
            <person name="Scheve S."/>
            <person name="Hinrichs C."/>
            <person name="Reinhardt R."/>
            <person name="Rabus R."/>
        </authorList>
    </citation>
    <scope>NUCLEOTIDE SEQUENCE</scope>
    <source>
        <strain evidence="1">4be13</strain>
    </source>
</reference>
<keyword evidence="2" id="KW-1185">Reference proteome</keyword>